<sequence length="247" mass="27243">MKVNWKAIAFFLLVIVLWQLVSSSGLVNEMLFPGPLKVTSAGFGWASSTLLEDVSISLWRLLAGIILGVTLGTIAGMLMGRILFLEETAAPLFHMLRSLPPVATVPLVIIWFGIGEEAKIFTIAFGAFFPVWLSLLIGSKSIPIEYTRIAQIFAKPKIETYKKVILPAIQPFLMNGIRISIGIAYFMVFVSELAGASSGVGYRMAVAQITYNADLLIAALIVLGAMAFLTDYFFMRIYRRLVHWGET</sequence>
<reference evidence="10" key="1">
    <citation type="journal article" date="2020" name="bioRxiv">
        <title>A rank-normalized archaeal taxonomy based on genome phylogeny resolves widespread incomplete and uneven classifications.</title>
        <authorList>
            <person name="Rinke C."/>
            <person name="Chuvochina M."/>
            <person name="Mussig A.J."/>
            <person name="Chaumeil P.-A."/>
            <person name="Waite D.W."/>
            <person name="Whitman W.B."/>
            <person name="Parks D.H."/>
            <person name="Hugenholtz P."/>
        </authorList>
    </citation>
    <scope>NUCLEOTIDE SEQUENCE [LARGE SCALE GENOMIC DNA]</scope>
</reference>
<feature type="transmembrane region" description="Helical" evidence="7">
    <location>
        <begin position="58"/>
        <end position="84"/>
    </location>
</feature>
<keyword evidence="5 7" id="KW-1133">Transmembrane helix</keyword>
<name>A0A7J4IV22_9ARCH</name>
<comment type="subcellular location">
    <subcellularLocation>
        <location evidence="1 7">Cell membrane</location>
        <topology evidence="1 7">Multi-pass membrane protein</topology>
    </subcellularLocation>
</comment>
<gene>
    <name evidence="9" type="ORF">HA254_01760</name>
</gene>
<comment type="similarity">
    <text evidence="7">Belongs to the binding-protein-dependent transport system permease family.</text>
</comment>
<evidence type="ECO:0000313" key="10">
    <source>
        <dbReference type="Proteomes" id="UP000565078"/>
    </source>
</evidence>
<evidence type="ECO:0000256" key="5">
    <source>
        <dbReference type="ARBA" id="ARBA00022989"/>
    </source>
</evidence>
<dbReference type="Gene3D" id="1.10.3720.10">
    <property type="entry name" value="MetI-like"/>
    <property type="match status" value="1"/>
</dbReference>
<evidence type="ECO:0000256" key="6">
    <source>
        <dbReference type="ARBA" id="ARBA00023136"/>
    </source>
</evidence>
<evidence type="ECO:0000256" key="4">
    <source>
        <dbReference type="ARBA" id="ARBA00022692"/>
    </source>
</evidence>
<comment type="caution">
    <text evidence="9">The sequence shown here is derived from an EMBL/GenBank/DDBJ whole genome shotgun (WGS) entry which is preliminary data.</text>
</comment>
<dbReference type="InterPro" id="IPR035906">
    <property type="entry name" value="MetI-like_sf"/>
</dbReference>
<dbReference type="PANTHER" id="PTHR30151">
    <property type="entry name" value="ALKANE SULFONATE ABC TRANSPORTER-RELATED, MEMBRANE SUBUNIT"/>
    <property type="match status" value="1"/>
</dbReference>
<keyword evidence="3" id="KW-1003">Cell membrane</keyword>
<evidence type="ECO:0000313" key="9">
    <source>
        <dbReference type="EMBL" id="HIH09373.1"/>
    </source>
</evidence>
<evidence type="ECO:0000256" key="7">
    <source>
        <dbReference type="RuleBase" id="RU363032"/>
    </source>
</evidence>
<proteinExistence type="inferred from homology"/>
<accession>A0A7J4IV22</accession>
<dbReference type="GO" id="GO:0005886">
    <property type="term" value="C:plasma membrane"/>
    <property type="evidence" value="ECO:0007669"/>
    <property type="project" value="UniProtKB-SubCell"/>
</dbReference>
<feature type="transmembrane region" description="Helical" evidence="7">
    <location>
        <begin position="120"/>
        <end position="138"/>
    </location>
</feature>
<feature type="transmembrane region" description="Helical" evidence="7">
    <location>
        <begin position="96"/>
        <end position="114"/>
    </location>
</feature>
<dbReference type="PROSITE" id="PS50928">
    <property type="entry name" value="ABC_TM1"/>
    <property type="match status" value="1"/>
</dbReference>
<dbReference type="CDD" id="cd06261">
    <property type="entry name" value="TM_PBP2"/>
    <property type="match status" value="1"/>
</dbReference>
<keyword evidence="6 7" id="KW-0472">Membrane</keyword>
<feature type="transmembrane region" description="Helical" evidence="7">
    <location>
        <begin position="215"/>
        <end position="234"/>
    </location>
</feature>
<feature type="domain" description="ABC transmembrane type-1" evidence="8">
    <location>
        <begin position="54"/>
        <end position="234"/>
    </location>
</feature>
<dbReference type="Pfam" id="PF00528">
    <property type="entry name" value="BPD_transp_1"/>
    <property type="match status" value="1"/>
</dbReference>
<dbReference type="EMBL" id="DUGC01000033">
    <property type="protein sequence ID" value="HIH09373.1"/>
    <property type="molecule type" value="Genomic_DNA"/>
</dbReference>
<dbReference type="AlphaFoldDB" id="A0A7J4IV22"/>
<organism evidence="9 10">
    <name type="scientific">Candidatus Iainarchaeum sp</name>
    <dbReference type="NCBI Taxonomy" id="3101447"/>
    <lineage>
        <taxon>Archaea</taxon>
        <taxon>Candidatus Iainarchaeota</taxon>
        <taxon>Candidatus Iainarchaeia</taxon>
        <taxon>Candidatus Iainarchaeales</taxon>
        <taxon>Candidatus Iainarchaeaceae</taxon>
        <taxon>Candidatus Iainarchaeum</taxon>
    </lineage>
</organism>
<dbReference type="SUPFAM" id="SSF161098">
    <property type="entry name" value="MetI-like"/>
    <property type="match status" value="1"/>
</dbReference>
<dbReference type="PANTHER" id="PTHR30151:SF0">
    <property type="entry name" value="ABC TRANSPORTER PERMEASE PROTEIN MJ0413-RELATED"/>
    <property type="match status" value="1"/>
</dbReference>
<protein>
    <submittedName>
        <fullName evidence="9">ABC transporter permease</fullName>
    </submittedName>
</protein>
<keyword evidence="4 7" id="KW-0812">Transmembrane</keyword>
<dbReference type="InterPro" id="IPR000515">
    <property type="entry name" value="MetI-like"/>
</dbReference>
<dbReference type="GO" id="GO:0055085">
    <property type="term" value="P:transmembrane transport"/>
    <property type="evidence" value="ECO:0007669"/>
    <property type="project" value="InterPro"/>
</dbReference>
<feature type="transmembrane region" description="Helical" evidence="7">
    <location>
        <begin position="172"/>
        <end position="195"/>
    </location>
</feature>
<keyword evidence="2 7" id="KW-0813">Transport</keyword>
<evidence type="ECO:0000256" key="2">
    <source>
        <dbReference type="ARBA" id="ARBA00022448"/>
    </source>
</evidence>
<dbReference type="Proteomes" id="UP000565078">
    <property type="component" value="Unassembled WGS sequence"/>
</dbReference>
<evidence type="ECO:0000259" key="8">
    <source>
        <dbReference type="PROSITE" id="PS50928"/>
    </source>
</evidence>
<evidence type="ECO:0000256" key="1">
    <source>
        <dbReference type="ARBA" id="ARBA00004651"/>
    </source>
</evidence>
<evidence type="ECO:0000256" key="3">
    <source>
        <dbReference type="ARBA" id="ARBA00022475"/>
    </source>
</evidence>